<dbReference type="Gene3D" id="1.20.120.450">
    <property type="entry name" value="dinb family like domain"/>
    <property type="match status" value="1"/>
</dbReference>
<name>A0A920CP97_9BACL</name>
<keyword evidence="3" id="KW-1185">Reference proteome</keyword>
<dbReference type="EMBL" id="BORT01000013">
    <property type="protein sequence ID" value="GIO48401.1"/>
    <property type="molecule type" value="Genomic_DNA"/>
</dbReference>
<evidence type="ECO:0000313" key="3">
    <source>
        <dbReference type="Proteomes" id="UP000682811"/>
    </source>
</evidence>
<dbReference type="InterPro" id="IPR034660">
    <property type="entry name" value="DinB/YfiT-like"/>
</dbReference>
<evidence type="ECO:0000313" key="2">
    <source>
        <dbReference type="EMBL" id="GIO48401.1"/>
    </source>
</evidence>
<dbReference type="SUPFAM" id="SSF109854">
    <property type="entry name" value="DinB/YfiT-like putative metalloenzymes"/>
    <property type="match status" value="1"/>
</dbReference>
<evidence type="ECO:0000259" key="1">
    <source>
        <dbReference type="Pfam" id="PF12867"/>
    </source>
</evidence>
<proteinExistence type="predicted"/>
<gene>
    <name evidence="2" type="ORF">J34TS1_31660</name>
</gene>
<dbReference type="InterPro" id="IPR024775">
    <property type="entry name" value="DinB-like"/>
</dbReference>
<protein>
    <recommendedName>
        <fullName evidence="1">DinB-like domain-containing protein</fullName>
    </recommendedName>
</protein>
<sequence length="149" mass="17795">MQTALDRLNIWMTEVPVKFGGLSEQEISERPQPHKWSRKEILGHLCDSALNNLQRFVRAQYEEQPNTIIKYDQDQWVRLMNYQELPFEHILSFWVSLNKQIAAVWERTPENQLTNGFLLSEEQTVTLQWLIDDYVDHMEHHLNQIFGTK</sequence>
<comment type="caution">
    <text evidence="2">The sequence shown here is derived from an EMBL/GenBank/DDBJ whole genome shotgun (WGS) entry which is preliminary data.</text>
</comment>
<organism evidence="2 3">
    <name type="scientific">Paenibacillus azoreducens</name>
    <dbReference type="NCBI Taxonomy" id="116718"/>
    <lineage>
        <taxon>Bacteria</taxon>
        <taxon>Bacillati</taxon>
        <taxon>Bacillota</taxon>
        <taxon>Bacilli</taxon>
        <taxon>Bacillales</taxon>
        <taxon>Paenibacillaceae</taxon>
        <taxon>Paenibacillus</taxon>
    </lineage>
</organism>
<dbReference type="Pfam" id="PF12867">
    <property type="entry name" value="DinB_2"/>
    <property type="match status" value="1"/>
</dbReference>
<dbReference type="RefSeq" id="WP_212979060.1">
    <property type="nucleotide sequence ID" value="NZ_AP025343.1"/>
</dbReference>
<dbReference type="AlphaFoldDB" id="A0A920CP97"/>
<feature type="domain" description="DinB-like" evidence="1">
    <location>
        <begin position="20"/>
        <end position="145"/>
    </location>
</feature>
<accession>A0A920CP97</accession>
<dbReference type="Proteomes" id="UP000682811">
    <property type="component" value="Unassembled WGS sequence"/>
</dbReference>
<reference evidence="2 3" key="1">
    <citation type="submission" date="2021-03" db="EMBL/GenBank/DDBJ databases">
        <title>Antimicrobial resistance genes in bacteria isolated from Japanese honey, and their potential for conferring macrolide and lincosamide resistance in the American foulbrood pathogen Paenibacillus larvae.</title>
        <authorList>
            <person name="Okamoto M."/>
            <person name="Kumagai M."/>
            <person name="Kanamori H."/>
            <person name="Takamatsu D."/>
        </authorList>
    </citation>
    <scope>NUCLEOTIDE SEQUENCE [LARGE SCALE GENOMIC DNA]</scope>
    <source>
        <strain evidence="2 3">J34TS1</strain>
    </source>
</reference>